<dbReference type="RefSeq" id="XP_013173850.1">
    <property type="nucleotide sequence ID" value="XM_013318396.1"/>
</dbReference>
<dbReference type="Proteomes" id="UP000694872">
    <property type="component" value="Unplaced"/>
</dbReference>
<proteinExistence type="predicted"/>
<keyword evidence="1" id="KW-0732">Signal</keyword>
<gene>
    <name evidence="2" type="primary">LOC106122447</name>
</gene>
<dbReference type="KEGG" id="pxu:106122447"/>
<name>A0AAJ7EEB9_PAPXU</name>
<reference evidence="2" key="1">
    <citation type="submission" date="2025-08" db="UniProtKB">
        <authorList>
            <consortium name="RefSeq"/>
        </authorList>
    </citation>
    <scope>IDENTIFICATION</scope>
</reference>
<dbReference type="AlphaFoldDB" id="A0AAJ7EEB9"/>
<feature type="chain" id="PRO_5042617647" evidence="1">
    <location>
        <begin position="24"/>
        <end position="106"/>
    </location>
</feature>
<protein>
    <submittedName>
        <fullName evidence="2">Uncharacterized protein LOC106122447</fullName>
    </submittedName>
</protein>
<dbReference type="GeneID" id="106122447"/>
<evidence type="ECO:0000313" key="2">
    <source>
        <dbReference type="RefSeq" id="XP_013173850.1"/>
    </source>
</evidence>
<feature type="signal peptide" evidence="1">
    <location>
        <begin position="1"/>
        <end position="23"/>
    </location>
</feature>
<sequence>MKYFVLASVLIIFGMSMMPEAESFRQQLQDPKDELKCDVQCGTHCSLECSQGDLMLCCYYGHLIYCRELNRDLRNDLFKSQQPQSHDDDLLRLYRSVPADGTHVDN</sequence>
<evidence type="ECO:0000256" key="1">
    <source>
        <dbReference type="SAM" id="SignalP"/>
    </source>
</evidence>
<accession>A0AAJ7EEB9</accession>
<organism evidence="2">
    <name type="scientific">Papilio xuthus</name>
    <name type="common">Asian swallowtail butterfly</name>
    <dbReference type="NCBI Taxonomy" id="66420"/>
    <lineage>
        <taxon>Eukaryota</taxon>
        <taxon>Metazoa</taxon>
        <taxon>Ecdysozoa</taxon>
        <taxon>Arthropoda</taxon>
        <taxon>Hexapoda</taxon>
        <taxon>Insecta</taxon>
        <taxon>Pterygota</taxon>
        <taxon>Neoptera</taxon>
        <taxon>Endopterygota</taxon>
        <taxon>Lepidoptera</taxon>
        <taxon>Glossata</taxon>
        <taxon>Ditrysia</taxon>
        <taxon>Papilionoidea</taxon>
        <taxon>Papilionidae</taxon>
        <taxon>Papilioninae</taxon>
        <taxon>Papilio</taxon>
    </lineage>
</organism>